<reference evidence="9" key="1">
    <citation type="submission" date="2012-12" db="EMBL/GenBank/DDBJ databases">
        <authorList>
            <person name="Hellsten U."/>
            <person name="Grimwood J."/>
            <person name="Chapman J.A."/>
            <person name="Shapiro H."/>
            <person name="Aerts A."/>
            <person name="Otillar R.P."/>
            <person name="Terry A.Y."/>
            <person name="Boore J.L."/>
            <person name="Simakov O."/>
            <person name="Marletaz F."/>
            <person name="Cho S.-J."/>
            <person name="Edsinger-Gonzales E."/>
            <person name="Havlak P."/>
            <person name="Kuo D.-H."/>
            <person name="Larsson T."/>
            <person name="Lv J."/>
            <person name="Arendt D."/>
            <person name="Savage R."/>
            <person name="Osoegawa K."/>
            <person name="de Jong P."/>
            <person name="Lindberg D.R."/>
            <person name="Seaver E.C."/>
            <person name="Weisblat D.A."/>
            <person name="Putnam N.H."/>
            <person name="Grigoriev I.V."/>
            <person name="Rokhsar D.S."/>
        </authorList>
    </citation>
    <scope>NUCLEOTIDE SEQUENCE</scope>
    <source>
        <strain evidence="9">I ESC-2004</strain>
    </source>
</reference>
<feature type="domain" description="Ammonium transporter AmtB-like" evidence="6">
    <location>
        <begin position="3"/>
        <end position="65"/>
    </location>
</feature>
<evidence type="ECO:0000313" key="8">
    <source>
        <dbReference type="EnsemblMetazoa" id="CapteP201287"/>
    </source>
</evidence>
<feature type="transmembrane region" description="Helical" evidence="5">
    <location>
        <begin position="12"/>
        <end position="40"/>
    </location>
</feature>
<organism evidence="7">
    <name type="scientific">Capitella teleta</name>
    <name type="common">Polychaete worm</name>
    <dbReference type="NCBI Taxonomy" id="283909"/>
    <lineage>
        <taxon>Eukaryota</taxon>
        <taxon>Metazoa</taxon>
        <taxon>Spiralia</taxon>
        <taxon>Lophotrochozoa</taxon>
        <taxon>Annelida</taxon>
        <taxon>Polychaeta</taxon>
        <taxon>Sedentaria</taxon>
        <taxon>Scolecida</taxon>
        <taxon>Capitellidae</taxon>
        <taxon>Capitella</taxon>
    </lineage>
</organism>
<dbReference type="InterPro" id="IPR024041">
    <property type="entry name" value="NH4_transpt_AmtB-like_dom"/>
</dbReference>
<protein>
    <recommendedName>
        <fullName evidence="6">Ammonium transporter AmtB-like domain-containing protein</fullName>
    </recommendedName>
</protein>
<keyword evidence="3 5" id="KW-1133">Transmembrane helix</keyword>
<dbReference type="AlphaFoldDB" id="R7VDB4"/>
<dbReference type="GO" id="GO:0005886">
    <property type="term" value="C:plasma membrane"/>
    <property type="evidence" value="ECO:0007669"/>
    <property type="project" value="TreeGrafter"/>
</dbReference>
<keyword evidence="4 5" id="KW-0472">Membrane</keyword>
<evidence type="ECO:0000256" key="3">
    <source>
        <dbReference type="ARBA" id="ARBA00022989"/>
    </source>
</evidence>
<reference evidence="7 9" key="2">
    <citation type="journal article" date="2013" name="Nature">
        <title>Insights into bilaterian evolution from three spiralian genomes.</title>
        <authorList>
            <person name="Simakov O."/>
            <person name="Marletaz F."/>
            <person name="Cho S.J."/>
            <person name="Edsinger-Gonzales E."/>
            <person name="Havlak P."/>
            <person name="Hellsten U."/>
            <person name="Kuo D.H."/>
            <person name="Larsson T."/>
            <person name="Lv J."/>
            <person name="Arendt D."/>
            <person name="Savage R."/>
            <person name="Osoegawa K."/>
            <person name="de Jong P."/>
            <person name="Grimwood J."/>
            <person name="Chapman J.A."/>
            <person name="Shapiro H."/>
            <person name="Aerts A."/>
            <person name="Otillar R.P."/>
            <person name="Terry A.Y."/>
            <person name="Boore J.L."/>
            <person name="Grigoriev I.V."/>
            <person name="Lindberg D.R."/>
            <person name="Seaver E.C."/>
            <person name="Weisblat D.A."/>
            <person name="Putnam N.H."/>
            <person name="Rokhsar D.S."/>
        </authorList>
    </citation>
    <scope>NUCLEOTIDE SEQUENCE</scope>
    <source>
        <strain evidence="7 9">I ESC-2004</strain>
    </source>
</reference>
<dbReference type="EMBL" id="AMQN01018614">
    <property type="status" value="NOT_ANNOTATED_CDS"/>
    <property type="molecule type" value="Genomic_DNA"/>
</dbReference>
<evidence type="ECO:0000256" key="1">
    <source>
        <dbReference type="ARBA" id="ARBA00004141"/>
    </source>
</evidence>
<dbReference type="GO" id="GO:0097272">
    <property type="term" value="P:ammonium homeostasis"/>
    <property type="evidence" value="ECO:0007669"/>
    <property type="project" value="TreeGrafter"/>
</dbReference>
<reference evidence="8" key="3">
    <citation type="submission" date="2015-06" db="UniProtKB">
        <authorList>
            <consortium name="EnsemblMetazoa"/>
        </authorList>
    </citation>
    <scope>IDENTIFICATION</scope>
</reference>
<dbReference type="PANTHER" id="PTHR11730:SF58">
    <property type="entry name" value="AMMONIUM TRANSPORTER"/>
    <property type="match status" value="1"/>
</dbReference>
<dbReference type="Gene3D" id="1.10.3430.10">
    <property type="entry name" value="Ammonium transporter AmtB like domains"/>
    <property type="match status" value="1"/>
</dbReference>
<dbReference type="Proteomes" id="UP000014760">
    <property type="component" value="Unassembled WGS sequence"/>
</dbReference>
<keyword evidence="9" id="KW-1185">Reference proteome</keyword>
<comment type="subcellular location">
    <subcellularLocation>
        <location evidence="1">Membrane</location>
        <topology evidence="1">Multi-pass membrane protein</topology>
    </subcellularLocation>
</comment>
<name>R7VDB4_CAPTE</name>
<evidence type="ECO:0000313" key="7">
    <source>
        <dbReference type="EMBL" id="ELU14286.1"/>
    </source>
</evidence>
<dbReference type="STRING" id="283909.R7VDB4"/>
<dbReference type="Pfam" id="PF00909">
    <property type="entry name" value="Ammonium_transp"/>
    <property type="match status" value="1"/>
</dbReference>
<keyword evidence="2 5" id="KW-0812">Transmembrane</keyword>
<proteinExistence type="predicted"/>
<dbReference type="EMBL" id="KB294629">
    <property type="protein sequence ID" value="ELU14286.1"/>
    <property type="molecule type" value="Genomic_DNA"/>
</dbReference>
<evidence type="ECO:0000259" key="6">
    <source>
        <dbReference type="Pfam" id="PF00909"/>
    </source>
</evidence>
<evidence type="ECO:0000256" key="5">
    <source>
        <dbReference type="SAM" id="Phobius"/>
    </source>
</evidence>
<gene>
    <name evidence="7" type="ORF">CAPTEDRAFT_201287</name>
</gene>
<sequence length="155" mass="16966">MSNGQRGLLHGGGFYLLGIQVLLAVVIIVWTAVTTLLMLVPLKYTIGIRMDEIEETLGSDFVEHGIDQSARLAMLTCAPKQEAQSMNGRQNDVIAYPTTVKRRSYFGSLRDAPSIRVKRASPRKTVMDIEDRADTGISTTSLSQAASDVTQSDCF</sequence>
<evidence type="ECO:0000256" key="2">
    <source>
        <dbReference type="ARBA" id="ARBA00022692"/>
    </source>
</evidence>
<dbReference type="HOGENOM" id="CLU_1697177_0_0_1"/>
<dbReference type="EnsemblMetazoa" id="CapteT201287">
    <property type="protein sequence ID" value="CapteP201287"/>
    <property type="gene ID" value="CapteG201287"/>
</dbReference>
<accession>R7VDB4</accession>
<dbReference type="GO" id="GO:0008519">
    <property type="term" value="F:ammonium channel activity"/>
    <property type="evidence" value="ECO:0007669"/>
    <property type="project" value="InterPro"/>
</dbReference>
<evidence type="ECO:0000256" key="4">
    <source>
        <dbReference type="ARBA" id="ARBA00023136"/>
    </source>
</evidence>
<dbReference type="PANTHER" id="PTHR11730">
    <property type="entry name" value="AMMONIUM TRANSPORTER"/>
    <property type="match status" value="1"/>
</dbReference>
<evidence type="ECO:0000313" key="9">
    <source>
        <dbReference type="Proteomes" id="UP000014760"/>
    </source>
</evidence>
<dbReference type="InterPro" id="IPR029020">
    <property type="entry name" value="Ammonium/urea_transptr"/>
</dbReference>